<accession>A0A7Y9FK65</accession>
<sequence length="56" mass="6449">MRNDGTPPRFELVDVRFRNGTTARGVSPKGYRWSLDDPRFGTGYAYDITDWQIAKP</sequence>
<protein>
    <submittedName>
        <fullName evidence="1">Uncharacterized protein</fullName>
    </submittedName>
</protein>
<dbReference type="EMBL" id="JACCBY010000001">
    <property type="protein sequence ID" value="NYD88769.1"/>
    <property type="molecule type" value="Genomic_DNA"/>
</dbReference>
<keyword evidence="2" id="KW-1185">Reference proteome</keyword>
<organism evidence="1 2">
    <name type="scientific">Sphingomonas melonis</name>
    <dbReference type="NCBI Taxonomy" id="152682"/>
    <lineage>
        <taxon>Bacteria</taxon>
        <taxon>Pseudomonadati</taxon>
        <taxon>Pseudomonadota</taxon>
        <taxon>Alphaproteobacteria</taxon>
        <taxon>Sphingomonadales</taxon>
        <taxon>Sphingomonadaceae</taxon>
        <taxon>Sphingomonas</taxon>
    </lineage>
</organism>
<gene>
    <name evidence="1" type="ORF">HD841_000538</name>
</gene>
<proteinExistence type="predicted"/>
<reference evidence="1 2" key="1">
    <citation type="submission" date="2020-07" db="EMBL/GenBank/DDBJ databases">
        <authorList>
            <person name="Partida-Martinez L."/>
            <person name="Huntemann M."/>
            <person name="Clum A."/>
            <person name="Wang J."/>
            <person name="Palaniappan K."/>
            <person name="Ritter S."/>
            <person name="Chen I.-M."/>
            <person name="Stamatis D."/>
            <person name="Reddy T."/>
            <person name="O'Malley R."/>
            <person name="Daum C."/>
            <person name="Shapiro N."/>
            <person name="Ivanova N."/>
            <person name="Kyrpides N."/>
            <person name="Woyke T."/>
        </authorList>
    </citation>
    <scope>NUCLEOTIDE SEQUENCE [LARGE SCALE GENOMIC DNA]</scope>
    <source>
        <strain evidence="1 2">AS2.3</strain>
    </source>
</reference>
<evidence type="ECO:0000313" key="2">
    <source>
        <dbReference type="Proteomes" id="UP000517753"/>
    </source>
</evidence>
<evidence type="ECO:0000313" key="1">
    <source>
        <dbReference type="EMBL" id="NYD88769.1"/>
    </source>
</evidence>
<reference evidence="1 2" key="2">
    <citation type="submission" date="2020-08" db="EMBL/GenBank/DDBJ databases">
        <title>The Agave Microbiome: Exploring the role of microbial communities in plant adaptations to desert environments.</title>
        <authorList>
            <person name="Partida-Martinez L.P."/>
        </authorList>
    </citation>
    <scope>NUCLEOTIDE SEQUENCE [LARGE SCALE GENOMIC DNA]</scope>
    <source>
        <strain evidence="1 2">AS2.3</strain>
    </source>
</reference>
<dbReference type="AlphaFoldDB" id="A0A7Y9FK65"/>
<dbReference type="Proteomes" id="UP000517753">
    <property type="component" value="Unassembled WGS sequence"/>
</dbReference>
<name>A0A7Y9FK65_9SPHN</name>
<comment type="caution">
    <text evidence="1">The sequence shown here is derived from an EMBL/GenBank/DDBJ whole genome shotgun (WGS) entry which is preliminary data.</text>
</comment>
<dbReference type="RefSeq" id="WP_179507327.1">
    <property type="nucleotide sequence ID" value="NZ_JACCBY010000001.1"/>
</dbReference>